<organism evidence="8 9">
    <name type="scientific">Terracoccus luteus</name>
    <dbReference type="NCBI Taxonomy" id="53356"/>
    <lineage>
        <taxon>Bacteria</taxon>
        <taxon>Bacillati</taxon>
        <taxon>Actinomycetota</taxon>
        <taxon>Actinomycetes</taxon>
        <taxon>Micrococcales</taxon>
        <taxon>Intrasporangiaceae</taxon>
        <taxon>Terracoccus</taxon>
    </lineage>
</organism>
<gene>
    <name evidence="8" type="ORF">FHW14_002257</name>
</gene>
<evidence type="ECO:0000256" key="3">
    <source>
        <dbReference type="ARBA" id="ARBA00012257"/>
    </source>
</evidence>
<dbReference type="EMBL" id="JACHVT010000004">
    <property type="protein sequence ID" value="MBB2987092.1"/>
    <property type="molecule type" value="Genomic_DNA"/>
</dbReference>
<evidence type="ECO:0000256" key="6">
    <source>
        <dbReference type="ARBA" id="ARBA00023239"/>
    </source>
</evidence>
<sequence>MSAATEHARATEGSAGLHAFNALPDDEARTRVLACLGVPRFADVVVGGRPYADLDALLSTAEDAANDLTDDELAAALAGHPRIGERATSAAHQAEFSAREQSGVDPDDAQVATELADGNRAYEERFDRVFLIRAAGRTAGEILGELRRRLGNDDAAERAETVTQLREIALLRLTEVAA</sequence>
<keyword evidence="5" id="KW-0210">Decarboxylase</keyword>
<dbReference type="Proteomes" id="UP000590811">
    <property type="component" value="Unassembled WGS sequence"/>
</dbReference>
<dbReference type="SUPFAM" id="SSF158694">
    <property type="entry name" value="UraD-Like"/>
    <property type="match status" value="1"/>
</dbReference>
<keyword evidence="4" id="KW-0659">Purine metabolism</keyword>
<name>A0A839Q1X9_9MICO</name>
<proteinExistence type="predicted"/>
<comment type="caution">
    <text evidence="8">The sequence shown here is derived from an EMBL/GenBank/DDBJ whole genome shotgun (WGS) entry which is preliminary data.</text>
</comment>
<dbReference type="GO" id="GO:0019628">
    <property type="term" value="P:urate catabolic process"/>
    <property type="evidence" value="ECO:0007669"/>
    <property type="project" value="TreeGrafter"/>
</dbReference>
<evidence type="ECO:0000256" key="5">
    <source>
        <dbReference type="ARBA" id="ARBA00022793"/>
    </source>
</evidence>
<evidence type="ECO:0000256" key="2">
    <source>
        <dbReference type="ARBA" id="ARBA00004754"/>
    </source>
</evidence>
<dbReference type="NCBIfam" id="TIGR03180">
    <property type="entry name" value="UraD_2"/>
    <property type="match status" value="1"/>
</dbReference>
<accession>A0A839Q1X9</accession>
<dbReference type="Pfam" id="PF09349">
    <property type="entry name" value="OHCU_decarbox"/>
    <property type="match status" value="1"/>
</dbReference>
<evidence type="ECO:0000259" key="7">
    <source>
        <dbReference type="Pfam" id="PF09349"/>
    </source>
</evidence>
<dbReference type="GO" id="GO:0051997">
    <property type="term" value="F:2-oxo-4-hydroxy-4-carboxy-5-ureidoimidazoline decarboxylase activity"/>
    <property type="evidence" value="ECO:0007669"/>
    <property type="project" value="UniProtKB-EC"/>
</dbReference>
<protein>
    <recommendedName>
        <fullName evidence="3">2-oxo-4-hydroxy-4-carboxy-5-ureidoimidazoline decarboxylase</fullName>
        <ecNumber evidence="3">4.1.1.97</ecNumber>
    </recommendedName>
</protein>
<feature type="domain" description="Oxo-4-hydroxy-4-carboxy-5-ureidoimidazoline decarboxylase" evidence="7">
    <location>
        <begin position="21"/>
        <end position="173"/>
    </location>
</feature>
<dbReference type="InterPro" id="IPR017595">
    <property type="entry name" value="OHCU_decarboxylase-2"/>
</dbReference>
<dbReference type="NCBIfam" id="NF010372">
    <property type="entry name" value="PRK13798.1"/>
    <property type="match status" value="1"/>
</dbReference>
<dbReference type="InterPro" id="IPR036778">
    <property type="entry name" value="OHCU_decarboxylase_sf"/>
</dbReference>
<dbReference type="EC" id="4.1.1.97" evidence="3"/>
<dbReference type="AlphaFoldDB" id="A0A839Q1X9"/>
<dbReference type="PANTHER" id="PTHR43466:SF1">
    <property type="entry name" value="2-OXO-4-HYDROXY-4-CARBOXY-5-UREIDOIMIDAZOLINE DECARBOXYLASE-RELATED"/>
    <property type="match status" value="1"/>
</dbReference>
<comment type="pathway">
    <text evidence="2">Purine metabolism; urate degradation; (S)-allantoin from urate: step 3/3.</text>
</comment>
<dbReference type="RefSeq" id="WP_184510305.1">
    <property type="nucleotide sequence ID" value="NZ_JACHVT010000004.1"/>
</dbReference>
<keyword evidence="6 8" id="KW-0456">Lyase</keyword>
<evidence type="ECO:0000313" key="9">
    <source>
        <dbReference type="Proteomes" id="UP000590811"/>
    </source>
</evidence>
<dbReference type="Gene3D" id="1.10.3330.10">
    <property type="entry name" value="Oxo-4-hydroxy-4-carboxy-5-ureidoimidazoline decarboxylase"/>
    <property type="match status" value="1"/>
</dbReference>
<reference evidence="8 9" key="1">
    <citation type="submission" date="2020-08" db="EMBL/GenBank/DDBJ databases">
        <title>Genomic Encyclopedia of Type Strains, Phase IV (KMG-V): Genome sequencing to study the core and pangenomes of soil and plant-associated prokaryotes.</title>
        <authorList>
            <person name="Whitman W."/>
        </authorList>
    </citation>
    <scope>NUCLEOTIDE SEQUENCE [LARGE SCALE GENOMIC DNA]</scope>
    <source>
        <strain evidence="8 9">B3ACCR2</strain>
    </source>
</reference>
<evidence type="ECO:0000256" key="1">
    <source>
        <dbReference type="ARBA" id="ARBA00001163"/>
    </source>
</evidence>
<evidence type="ECO:0000256" key="4">
    <source>
        <dbReference type="ARBA" id="ARBA00022631"/>
    </source>
</evidence>
<dbReference type="InterPro" id="IPR018020">
    <property type="entry name" value="OHCU_decarboxylase"/>
</dbReference>
<dbReference type="GO" id="GO:0006144">
    <property type="term" value="P:purine nucleobase metabolic process"/>
    <property type="evidence" value="ECO:0007669"/>
    <property type="project" value="UniProtKB-KW"/>
</dbReference>
<evidence type="ECO:0000313" key="8">
    <source>
        <dbReference type="EMBL" id="MBB2987092.1"/>
    </source>
</evidence>
<dbReference type="PANTHER" id="PTHR43466">
    <property type="entry name" value="2-OXO-4-HYDROXY-4-CARBOXY-5-UREIDOIMIDAZOLINE DECARBOXYLASE-RELATED"/>
    <property type="match status" value="1"/>
</dbReference>
<comment type="catalytic activity">
    <reaction evidence="1">
        <text>5-hydroxy-2-oxo-4-ureido-2,5-dihydro-1H-imidazole-5-carboxylate + H(+) = (S)-allantoin + CO2</text>
        <dbReference type="Rhea" id="RHEA:26301"/>
        <dbReference type="ChEBI" id="CHEBI:15378"/>
        <dbReference type="ChEBI" id="CHEBI:15678"/>
        <dbReference type="ChEBI" id="CHEBI:16526"/>
        <dbReference type="ChEBI" id="CHEBI:58639"/>
        <dbReference type="EC" id="4.1.1.97"/>
    </reaction>
</comment>